<comment type="similarity">
    <text evidence="2 6">Belongs to the RER1 family.</text>
</comment>
<evidence type="ECO:0000256" key="2">
    <source>
        <dbReference type="ARBA" id="ARBA00006070"/>
    </source>
</evidence>
<protein>
    <recommendedName>
        <fullName evidence="6">Protein RER1</fullName>
    </recommendedName>
</protein>
<dbReference type="PANTHER" id="PTHR10743:SF0">
    <property type="entry name" value="PROTEIN RER1"/>
    <property type="match status" value="1"/>
</dbReference>
<gene>
    <name evidence="8" type="ORF">PPAR1163_LOCUS205</name>
</gene>
<feature type="transmembrane region" description="Helical" evidence="7">
    <location>
        <begin position="32"/>
        <end position="51"/>
    </location>
</feature>
<dbReference type="AlphaFoldDB" id="A0A7S1TNF8"/>
<dbReference type="EMBL" id="HBGJ01000273">
    <property type="protein sequence ID" value="CAD9241863.1"/>
    <property type="molecule type" value="Transcribed_RNA"/>
</dbReference>
<feature type="transmembrane region" description="Helical" evidence="7">
    <location>
        <begin position="140"/>
        <end position="157"/>
    </location>
</feature>
<evidence type="ECO:0000256" key="7">
    <source>
        <dbReference type="SAM" id="Phobius"/>
    </source>
</evidence>
<keyword evidence="4 7" id="KW-1133">Transmembrane helix</keyword>
<name>A0A7S1TNF8_9STRA</name>
<dbReference type="Pfam" id="PF03248">
    <property type="entry name" value="Rer1"/>
    <property type="match status" value="1"/>
</dbReference>
<proteinExistence type="inferred from homology"/>
<sequence>MAMNEMGEDPSKLEVFQAKLARTYQHYLDKSTIYVVPRWLGFAGVLALYLLRIYMVNGFFLVTYALGIFLLNNLIGFLTPQMDPEADRGDGLGLPTTNSDVDEFRPFERRLPEFQFWHSCAKGLVYCFLMTFFGVFDVPVFWPILLLYFIVLFSLTMKRQIQHMIKYKYVPFSYGKATYKGKKGKDST</sequence>
<dbReference type="GO" id="GO:0000139">
    <property type="term" value="C:Golgi membrane"/>
    <property type="evidence" value="ECO:0007669"/>
    <property type="project" value="TreeGrafter"/>
</dbReference>
<keyword evidence="5 6" id="KW-0472">Membrane</keyword>
<evidence type="ECO:0000256" key="3">
    <source>
        <dbReference type="ARBA" id="ARBA00022692"/>
    </source>
</evidence>
<evidence type="ECO:0000256" key="1">
    <source>
        <dbReference type="ARBA" id="ARBA00004141"/>
    </source>
</evidence>
<dbReference type="PANTHER" id="PTHR10743">
    <property type="entry name" value="PROTEIN RER1"/>
    <property type="match status" value="1"/>
</dbReference>
<dbReference type="GO" id="GO:0005783">
    <property type="term" value="C:endoplasmic reticulum"/>
    <property type="evidence" value="ECO:0007669"/>
    <property type="project" value="GOC"/>
</dbReference>
<evidence type="ECO:0000256" key="5">
    <source>
        <dbReference type="ARBA" id="ARBA00023136"/>
    </source>
</evidence>
<comment type="function">
    <text evidence="6">Involved in the retrieval of endoplasmic reticulum membrane proteins from the early Golgi compartment.</text>
</comment>
<evidence type="ECO:0000313" key="8">
    <source>
        <dbReference type="EMBL" id="CAD9241863.1"/>
    </source>
</evidence>
<evidence type="ECO:0000256" key="6">
    <source>
        <dbReference type="PIRNR" id="PIRNR016013"/>
    </source>
</evidence>
<reference evidence="8" key="1">
    <citation type="submission" date="2021-01" db="EMBL/GenBank/DDBJ databases">
        <authorList>
            <person name="Corre E."/>
            <person name="Pelletier E."/>
            <person name="Niang G."/>
            <person name="Scheremetjew M."/>
            <person name="Finn R."/>
            <person name="Kale V."/>
            <person name="Holt S."/>
            <person name="Cochrane G."/>
            <person name="Meng A."/>
            <person name="Brown T."/>
            <person name="Cohen L."/>
        </authorList>
    </citation>
    <scope>NUCLEOTIDE SEQUENCE</scope>
    <source>
        <strain evidence="8">CCMP2877</strain>
    </source>
</reference>
<dbReference type="GO" id="GO:0006621">
    <property type="term" value="P:protein retention in ER lumen"/>
    <property type="evidence" value="ECO:0007669"/>
    <property type="project" value="TreeGrafter"/>
</dbReference>
<comment type="subcellular location">
    <subcellularLocation>
        <location evidence="1">Membrane</location>
        <topology evidence="1">Multi-pass membrane protein</topology>
    </subcellularLocation>
</comment>
<keyword evidence="3 7" id="KW-0812">Transmembrane</keyword>
<dbReference type="GO" id="GO:0006890">
    <property type="term" value="P:retrograde vesicle-mediated transport, Golgi to endoplasmic reticulum"/>
    <property type="evidence" value="ECO:0007669"/>
    <property type="project" value="TreeGrafter"/>
</dbReference>
<feature type="transmembrane region" description="Helical" evidence="7">
    <location>
        <begin position="58"/>
        <end position="78"/>
    </location>
</feature>
<organism evidence="8">
    <name type="scientific">Phaeomonas parva</name>
    <dbReference type="NCBI Taxonomy" id="124430"/>
    <lineage>
        <taxon>Eukaryota</taxon>
        <taxon>Sar</taxon>
        <taxon>Stramenopiles</taxon>
        <taxon>Ochrophyta</taxon>
        <taxon>Pinguiophyceae</taxon>
        <taxon>Pinguiochrysidales</taxon>
        <taxon>Pinguiochrysidaceae</taxon>
        <taxon>Phaeomonas</taxon>
    </lineage>
</organism>
<accession>A0A7S1TNF8</accession>
<dbReference type="PIRSF" id="PIRSF016013">
    <property type="entry name" value="AtER_Rer1p"/>
    <property type="match status" value="1"/>
</dbReference>
<dbReference type="InterPro" id="IPR004932">
    <property type="entry name" value="Rer1"/>
</dbReference>
<evidence type="ECO:0000256" key="4">
    <source>
        <dbReference type="ARBA" id="ARBA00022989"/>
    </source>
</evidence>